<dbReference type="GO" id="GO:0005886">
    <property type="term" value="C:plasma membrane"/>
    <property type="evidence" value="ECO:0007669"/>
    <property type="project" value="UniProtKB-SubCell"/>
</dbReference>
<feature type="transmembrane region" description="Helical" evidence="7">
    <location>
        <begin position="132"/>
        <end position="154"/>
    </location>
</feature>
<keyword evidence="5 7" id="KW-1133">Transmembrane helix</keyword>
<evidence type="ECO:0000256" key="1">
    <source>
        <dbReference type="ARBA" id="ARBA00004651"/>
    </source>
</evidence>
<dbReference type="InterPro" id="IPR051393">
    <property type="entry name" value="ABC_transporter_permease"/>
</dbReference>
<comment type="similarity">
    <text evidence="7">Belongs to the binding-protein-dependent transport system permease family.</text>
</comment>
<feature type="transmembrane region" description="Helical" evidence="7">
    <location>
        <begin position="293"/>
        <end position="316"/>
    </location>
</feature>
<evidence type="ECO:0000313" key="10">
    <source>
        <dbReference type="Proteomes" id="UP000612456"/>
    </source>
</evidence>
<feature type="transmembrane region" description="Helical" evidence="7">
    <location>
        <begin position="98"/>
        <end position="120"/>
    </location>
</feature>
<comment type="caution">
    <text evidence="9">The sequence shown here is derived from an EMBL/GenBank/DDBJ whole genome shotgun (WGS) entry which is preliminary data.</text>
</comment>
<comment type="subcellular location">
    <subcellularLocation>
        <location evidence="1 7">Cell membrane</location>
        <topology evidence="1 7">Multi-pass membrane protein</topology>
    </subcellularLocation>
</comment>
<feature type="transmembrane region" description="Helical" evidence="7">
    <location>
        <begin position="183"/>
        <end position="206"/>
    </location>
</feature>
<evidence type="ECO:0000259" key="8">
    <source>
        <dbReference type="PROSITE" id="PS50928"/>
    </source>
</evidence>
<gene>
    <name evidence="9" type="ORF">GCM10010911_05920</name>
</gene>
<organism evidence="9 10">
    <name type="scientific">Paenibacillus nasutitermitis</name>
    <dbReference type="NCBI Taxonomy" id="1652958"/>
    <lineage>
        <taxon>Bacteria</taxon>
        <taxon>Bacillati</taxon>
        <taxon>Bacillota</taxon>
        <taxon>Bacilli</taxon>
        <taxon>Bacillales</taxon>
        <taxon>Paenibacillaceae</taxon>
        <taxon>Paenibacillus</taxon>
    </lineage>
</organism>
<dbReference type="AlphaFoldDB" id="A0A916YLG3"/>
<dbReference type="CDD" id="cd06261">
    <property type="entry name" value="TM_PBP2"/>
    <property type="match status" value="1"/>
</dbReference>
<accession>A0A916YLG3</accession>
<keyword evidence="6 7" id="KW-0472">Membrane</keyword>
<dbReference type="EMBL" id="BMHP01000001">
    <property type="protein sequence ID" value="GGD51175.1"/>
    <property type="molecule type" value="Genomic_DNA"/>
</dbReference>
<name>A0A916YLG3_9BACL</name>
<dbReference type="SUPFAM" id="SSF161098">
    <property type="entry name" value="MetI-like"/>
    <property type="match status" value="1"/>
</dbReference>
<dbReference type="Gene3D" id="1.10.3720.10">
    <property type="entry name" value="MetI-like"/>
    <property type="match status" value="1"/>
</dbReference>
<keyword evidence="4 7" id="KW-0812">Transmembrane</keyword>
<sequence length="321" mass="36352">MNMARVEKQARPKRGLTLNTARLKWQLGEIWKWRVSYIMLAPFFLLFLMFIIVPTVSSGYLSFTYYNILQPPVWTGWSNYMTLLVDDEIFIKSLMNTLYFALVTGPLGYILAFLFAWLIHQIPKRIRSFYTLVFYVPSLTSGVAMAVVWLVIFANDSYGYLNSLLIRIGVISEPIQWLQNVDLIMPVVITISLWMSLGTGFLAFLAGFETINTELYDAGKVDGIRSRFQELWNITIPSMKPQMLFGAVLAVVGSFKVGEVSKAVAGFPSPLYAGHTVILHLQDYAIIRYEMGYASAISIVLFLIIYGLGKLCFTLFSSKGE</sequence>
<dbReference type="InterPro" id="IPR035906">
    <property type="entry name" value="MetI-like_sf"/>
</dbReference>
<keyword evidence="3" id="KW-1003">Cell membrane</keyword>
<dbReference type="Pfam" id="PF00528">
    <property type="entry name" value="BPD_transp_1"/>
    <property type="match status" value="1"/>
</dbReference>
<dbReference type="PANTHER" id="PTHR30193:SF37">
    <property type="entry name" value="INNER MEMBRANE ABC TRANSPORTER PERMEASE PROTEIN YCJO"/>
    <property type="match status" value="1"/>
</dbReference>
<evidence type="ECO:0000256" key="4">
    <source>
        <dbReference type="ARBA" id="ARBA00022692"/>
    </source>
</evidence>
<dbReference type="GO" id="GO:0055085">
    <property type="term" value="P:transmembrane transport"/>
    <property type="evidence" value="ECO:0007669"/>
    <property type="project" value="InterPro"/>
</dbReference>
<evidence type="ECO:0000256" key="7">
    <source>
        <dbReference type="RuleBase" id="RU363032"/>
    </source>
</evidence>
<feature type="transmembrane region" description="Helical" evidence="7">
    <location>
        <begin position="35"/>
        <end position="56"/>
    </location>
</feature>
<reference evidence="9" key="1">
    <citation type="journal article" date="2014" name="Int. J. Syst. Evol. Microbiol.">
        <title>Complete genome sequence of Corynebacterium casei LMG S-19264T (=DSM 44701T), isolated from a smear-ripened cheese.</title>
        <authorList>
            <consortium name="US DOE Joint Genome Institute (JGI-PGF)"/>
            <person name="Walter F."/>
            <person name="Albersmeier A."/>
            <person name="Kalinowski J."/>
            <person name="Ruckert C."/>
        </authorList>
    </citation>
    <scope>NUCLEOTIDE SEQUENCE</scope>
    <source>
        <strain evidence="9">CGMCC 1.15178</strain>
    </source>
</reference>
<proteinExistence type="inferred from homology"/>
<dbReference type="Proteomes" id="UP000612456">
    <property type="component" value="Unassembled WGS sequence"/>
</dbReference>
<dbReference type="InterPro" id="IPR000515">
    <property type="entry name" value="MetI-like"/>
</dbReference>
<evidence type="ECO:0000256" key="3">
    <source>
        <dbReference type="ARBA" id="ARBA00022475"/>
    </source>
</evidence>
<protein>
    <submittedName>
        <fullName evidence="9">ABC transporter permease</fullName>
    </submittedName>
</protein>
<evidence type="ECO:0000313" key="9">
    <source>
        <dbReference type="EMBL" id="GGD51175.1"/>
    </source>
</evidence>
<keyword evidence="10" id="KW-1185">Reference proteome</keyword>
<evidence type="ECO:0000256" key="6">
    <source>
        <dbReference type="ARBA" id="ARBA00023136"/>
    </source>
</evidence>
<dbReference type="PANTHER" id="PTHR30193">
    <property type="entry name" value="ABC TRANSPORTER PERMEASE PROTEIN"/>
    <property type="match status" value="1"/>
</dbReference>
<reference evidence="9" key="2">
    <citation type="submission" date="2020-09" db="EMBL/GenBank/DDBJ databases">
        <authorList>
            <person name="Sun Q."/>
            <person name="Zhou Y."/>
        </authorList>
    </citation>
    <scope>NUCLEOTIDE SEQUENCE</scope>
    <source>
        <strain evidence="9">CGMCC 1.15178</strain>
    </source>
</reference>
<dbReference type="PROSITE" id="PS50928">
    <property type="entry name" value="ABC_TM1"/>
    <property type="match status" value="1"/>
</dbReference>
<evidence type="ECO:0000256" key="5">
    <source>
        <dbReference type="ARBA" id="ARBA00022989"/>
    </source>
</evidence>
<feature type="domain" description="ABC transmembrane type-1" evidence="8">
    <location>
        <begin position="94"/>
        <end position="312"/>
    </location>
</feature>
<evidence type="ECO:0000256" key="2">
    <source>
        <dbReference type="ARBA" id="ARBA00022448"/>
    </source>
</evidence>
<keyword evidence="2 7" id="KW-0813">Transport</keyword>